<feature type="transmembrane region" description="Helical" evidence="9">
    <location>
        <begin position="137"/>
        <end position="159"/>
    </location>
</feature>
<dbReference type="InterPro" id="IPR051088">
    <property type="entry name" value="PTS_Sugar-EIIC/EIIB"/>
</dbReference>
<feature type="transmembrane region" description="Helical" evidence="9">
    <location>
        <begin position="240"/>
        <end position="259"/>
    </location>
</feature>
<evidence type="ECO:0000256" key="3">
    <source>
        <dbReference type="ARBA" id="ARBA00022475"/>
    </source>
</evidence>
<feature type="transmembrane region" description="Helical" evidence="9">
    <location>
        <begin position="390"/>
        <end position="410"/>
    </location>
</feature>
<feature type="domain" description="PTS EIIC type-3" evidence="10">
    <location>
        <begin position="8"/>
        <end position="409"/>
    </location>
</feature>
<keyword evidence="7 8" id="KW-0472">Membrane</keyword>
<dbReference type="PIRSF" id="PIRSF006351">
    <property type="entry name" value="PTS_EIIC-Cellobiose"/>
    <property type="match status" value="1"/>
</dbReference>
<feature type="transmembrane region" description="Helical" evidence="9">
    <location>
        <begin position="212"/>
        <end position="233"/>
    </location>
</feature>
<evidence type="ECO:0000256" key="8">
    <source>
        <dbReference type="PIRNR" id="PIRNR006351"/>
    </source>
</evidence>
<evidence type="ECO:0000313" key="12">
    <source>
        <dbReference type="Proteomes" id="UP001179647"/>
    </source>
</evidence>
<dbReference type="Pfam" id="PF02378">
    <property type="entry name" value="PTS_EIIC"/>
    <property type="match status" value="1"/>
</dbReference>
<proteinExistence type="predicted"/>
<feature type="transmembrane region" description="Helical" evidence="9">
    <location>
        <begin position="315"/>
        <end position="334"/>
    </location>
</feature>
<dbReference type="PANTHER" id="PTHR33989:SF4">
    <property type="entry name" value="PTS SYSTEM N,N'-DIACETYLCHITOBIOSE-SPECIFIC EIIC COMPONENT"/>
    <property type="match status" value="1"/>
</dbReference>
<feature type="transmembrane region" description="Helical" evidence="9">
    <location>
        <begin position="363"/>
        <end position="384"/>
    </location>
</feature>
<keyword evidence="5 9" id="KW-0812">Transmembrane</keyword>
<evidence type="ECO:0000259" key="10">
    <source>
        <dbReference type="PROSITE" id="PS51105"/>
    </source>
</evidence>
<feature type="transmembrane region" description="Helical" evidence="9">
    <location>
        <begin position="72"/>
        <end position="93"/>
    </location>
</feature>
<dbReference type="EMBL" id="CP110232">
    <property type="protein sequence ID" value="WEG72843.1"/>
    <property type="molecule type" value="Genomic_DNA"/>
</dbReference>
<gene>
    <name evidence="11" type="ORF">OL234_07600</name>
</gene>
<dbReference type="GO" id="GO:1901264">
    <property type="term" value="P:carbohydrate derivative transport"/>
    <property type="evidence" value="ECO:0007669"/>
    <property type="project" value="TreeGrafter"/>
</dbReference>
<comment type="function">
    <text evidence="8">The phosphoenolpyruvate-dependent sugar phosphotransferase system (PTS), a major carbohydrate active -transport system, catalyzes the phosphorylation of incoming sugar substrates concomitant with their translocation across the cell membrane.</text>
</comment>
<dbReference type="GO" id="GO:0008982">
    <property type="term" value="F:protein-N(PI)-phosphohistidine-sugar phosphotransferase activity"/>
    <property type="evidence" value="ECO:0007669"/>
    <property type="project" value="UniProtKB-UniRule"/>
</dbReference>
<dbReference type="InterPro" id="IPR004796">
    <property type="entry name" value="PTS_IIC_cello"/>
</dbReference>
<keyword evidence="2 8" id="KW-0813">Transport</keyword>
<sequence length="427" mass="47004">MKEKVIKFFYKLNPYFDKLGQSIYLQTISASMMATLGPIFLGSMCLLGVIFITAMGDKVAFLTPFTPILNQVFNFTVGAMALYIVFLMAKNLVSKFNPKEDGVSAGIIALMCFFIITPSVSVKVAEVDTLALPVTWLGAQGVFSAMIIGLIVGRFFIFVKEKGWTIKMPASVPPMVTKVFEALIPTILLGLFFIVVTRLFAATSFGTMHEFVYNIIQQPLKSLGGSLGAVIILSIVQQVLWFFGIHGTNVIMPIVMPIWMSMDLENLNAVTKGEVPPNILGSAFFSTITWGGLALGLVILMLFSKSRQYRELGKISIVPAIFGITEPVIFGMPLVLNFKLAIPFIFNNTIAIIIAYIVTKIGWVATFTGTAAVFGLPVGVYAAIQGKMSIIILMLILQLVISPLLWYPWFKWVEKEAVENEKSEVVE</sequence>
<feature type="transmembrane region" description="Helical" evidence="9">
    <location>
        <begin position="105"/>
        <end position="125"/>
    </location>
</feature>
<evidence type="ECO:0000256" key="9">
    <source>
        <dbReference type="SAM" id="Phobius"/>
    </source>
</evidence>
<feature type="transmembrane region" description="Helical" evidence="9">
    <location>
        <begin position="340"/>
        <end position="358"/>
    </location>
</feature>
<evidence type="ECO:0000256" key="4">
    <source>
        <dbReference type="ARBA" id="ARBA00022597"/>
    </source>
</evidence>
<dbReference type="RefSeq" id="WP_275468646.1">
    <property type="nucleotide sequence ID" value="NZ_CP110232.1"/>
</dbReference>
<organism evidence="11 12">
    <name type="scientific">Vagococcus intermedius</name>
    <dbReference type="NCBI Taxonomy" id="2991418"/>
    <lineage>
        <taxon>Bacteria</taxon>
        <taxon>Bacillati</taxon>
        <taxon>Bacillota</taxon>
        <taxon>Bacilli</taxon>
        <taxon>Lactobacillales</taxon>
        <taxon>Enterococcaceae</taxon>
        <taxon>Vagococcus</taxon>
    </lineage>
</organism>
<dbReference type="GO" id="GO:0005886">
    <property type="term" value="C:plasma membrane"/>
    <property type="evidence" value="ECO:0007669"/>
    <property type="project" value="UniProtKB-SubCell"/>
</dbReference>
<dbReference type="PROSITE" id="PS51105">
    <property type="entry name" value="PTS_EIIC_TYPE_3"/>
    <property type="match status" value="1"/>
</dbReference>
<dbReference type="InterPro" id="IPR003352">
    <property type="entry name" value="PTS_EIIC"/>
</dbReference>
<evidence type="ECO:0000256" key="5">
    <source>
        <dbReference type="ARBA" id="ARBA00022692"/>
    </source>
</evidence>
<dbReference type="Proteomes" id="UP001179647">
    <property type="component" value="Chromosome"/>
</dbReference>
<feature type="transmembrane region" description="Helical" evidence="9">
    <location>
        <begin position="28"/>
        <end position="52"/>
    </location>
</feature>
<evidence type="ECO:0000256" key="7">
    <source>
        <dbReference type="ARBA" id="ARBA00023136"/>
    </source>
</evidence>
<evidence type="ECO:0000256" key="2">
    <source>
        <dbReference type="ARBA" id="ARBA00022448"/>
    </source>
</evidence>
<comment type="subcellular location">
    <subcellularLocation>
        <location evidence="1">Cell membrane</location>
        <topology evidence="1">Multi-pass membrane protein</topology>
    </subcellularLocation>
</comment>
<evidence type="ECO:0000256" key="1">
    <source>
        <dbReference type="ARBA" id="ARBA00004651"/>
    </source>
</evidence>
<name>A0AAF0CTU4_9ENTE</name>
<reference evidence="11" key="1">
    <citation type="submission" date="2022-10" db="EMBL/GenBank/DDBJ databases">
        <title>Vagococcus sp. isolated from poultry meat.</title>
        <authorList>
            <person name="Johansson P."/>
            <person name="Bjorkroth J."/>
        </authorList>
    </citation>
    <scope>NUCLEOTIDE SEQUENCE</scope>
    <source>
        <strain evidence="11">STAA11</strain>
    </source>
</reference>
<feature type="transmembrane region" description="Helical" evidence="9">
    <location>
        <begin position="279"/>
        <end position="303"/>
    </location>
</feature>
<dbReference type="PANTHER" id="PTHR33989">
    <property type="match status" value="1"/>
</dbReference>
<keyword evidence="6 9" id="KW-1133">Transmembrane helix</keyword>
<dbReference type="KEGG" id="vie:OL234_07600"/>
<keyword evidence="3 8" id="KW-1003">Cell membrane</keyword>
<feature type="transmembrane region" description="Helical" evidence="9">
    <location>
        <begin position="179"/>
        <end position="200"/>
    </location>
</feature>
<keyword evidence="12" id="KW-1185">Reference proteome</keyword>
<accession>A0AAF0CTU4</accession>
<dbReference type="InterPro" id="IPR004501">
    <property type="entry name" value="PTS_EIIC_3"/>
</dbReference>
<dbReference type="NCBIfam" id="TIGR00410">
    <property type="entry name" value="lacE"/>
    <property type="match status" value="1"/>
</dbReference>
<evidence type="ECO:0000256" key="6">
    <source>
        <dbReference type="ARBA" id="ARBA00022989"/>
    </source>
</evidence>
<keyword evidence="4 8" id="KW-0762">Sugar transport</keyword>
<evidence type="ECO:0000313" key="11">
    <source>
        <dbReference type="EMBL" id="WEG72843.1"/>
    </source>
</evidence>
<dbReference type="GO" id="GO:0009401">
    <property type="term" value="P:phosphoenolpyruvate-dependent sugar phosphotransferase system"/>
    <property type="evidence" value="ECO:0007669"/>
    <property type="project" value="InterPro"/>
</dbReference>
<dbReference type="AlphaFoldDB" id="A0AAF0CTU4"/>
<protein>
    <recommendedName>
        <fullName evidence="8">Permease IIC component</fullName>
    </recommendedName>
</protein>